<dbReference type="InterPro" id="IPR001619">
    <property type="entry name" value="Sec1-like"/>
</dbReference>
<dbReference type="Gene3D" id="3.40.50.1910">
    <property type="match status" value="1"/>
</dbReference>
<evidence type="ECO:0000313" key="2">
    <source>
        <dbReference type="EMBL" id="KAJ3657309.1"/>
    </source>
</evidence>
<proteinExistence type="inferred from homology"/>
<reference evidence="2" key="1">
    <citation type="journal article" date="2023" name="G3 (Bethesda)">
        <title>Whole genome assemblies of Zophobas morio and Tenebrio molitor.</title>
        <authorList>
            <person name="Kaur S."/>
            <person name="Stinson S.A."/>
            <person name="diCenzo G.C."/>
        </authorList>
    </citation>
    <scope>NUCLEOTIDE SEQUENCE</scope>
    <source>
        <strain evidence="2">QUZm001</strain>
    </source>
</reference>
<dbReference type="SUPFAM" id="SSF56815">
    <property type="entry name" value="Sec1/munc18-like (SM) proteins"/>
    <property type="match status" value="1"/>
</dbReference>
<dbReference type="EMBL" id="JALNTZ010000003">
    <property type="protein sequence ID" value="KAJ3657309.1"/>
    <property type="molecule type" value="Genomic_DNA"/>
</dbReference>
<evidence type="ECO:0000313" key="3">
    <source>
        <dbReference type="Proteomes" id="UP001168821"/>
    </source>
</evidence>
<evidence type="ECO:0000256" key="1">
    <source>
        <dbReference type="ARBA" id="ARBA00009884"/>
    </source>
</evidence>
<dbReference type="Proteomes" id="UP001168821">
    <property type="component" value="Unassembled WGS sequence"/>
</dbReference>
<name>A0AA38MIG4_9CUCU</name>
<dbReference type="PANTHER" id="PTHR11679">
    <property type="entry name" value="VESICLE PROTEIN SORTING-ASSOCIATED"/>
    <property type="match status" value="1"/>
</dbReference>
<organism evidence="2 3">
    <name type="scientific">Zophobas morio</name>
    <dbReference type="NCBI Taxonomy" id="2755281"/>
    <lineage>
        <taxon>Eukaryota</taxon>
        <taxon>Metazoa</taxon>
        <taxon>Ecdysozoa</taxon>
        <taxon>Arthropoda</taxon>
        <taxon>Hexapoda</taxon>
        <taxon>Insecta</taxon>
        <taxon>Pterygota</taxon>
        <taxon>Neoptera</taxon>
        <taxon>Endopterygota</taxon>
        <taxon>Coleoptera</taxon>
        <taxon>Polyphaga</taxon>
        <taxon>Cucujiformia</taxon>
        <taxon>Tenebrionidae</taxon>
        <taxon>Zophobas</taxon>
    </lineage>
</organism>
<accession>A0AA38MIG4</accession>
<dbReference type="InterPro" id="IPR027482">
    <property type="entry name" value="Sec1-like_dom2"/>
</dbReference>
<dbReference type="Pfam" id="PF00995">
    <property type="entry name" value="Sec1"/>
    <property type="match status" value="1"/>
</dbReference>
<comment type="similarity">
    <text evidence="1">Belongs to the STXBP/unc-18/SEC1 family.</text>
</comment>
<keyword evidence="3" id="KW-1185">Reference proteome</keyword>
<dbReference type="GO" id="GO:0016192">
    <property type="term" value="P:vesicle-mediated transport"/>
    <property type="evidence" value="ECO:0007669"/>
    <property type="project" value="InterPro"/>
</dbReference>
<comment type="caution">
    <text evidence="2">The sequence shown here is derived from an EMBL/GenBank/DDBJ whole genome shotgun (WGS) entry which is preliminary data.</text>
</comment>
<gene>
    <name evidence="2" type="ORF">Zmor_009124</name>
</gene>
<dbReference type="Gene3D" id="3.40.50.2060">
    <property type="match status" value="1"/>
</dbReference>
<protein>
    <submittedName>
        <fullName evidence="2">Uncharacterized protein</fullName>
    </submittedName>
</protein>
<sequence length="209" mass="23118">MLENLTWAPVGVVRVALGTRHTKLAASEPKWKVLIYDSVGQDIISVLISVKELRELGVTLFVQLHSDRDPIPEVPANSFADGGELGQKLEDLASAALQANCVANIHKVYDQYVNFISLDDDMFILKNQNSDALSYYAINKGDTKDTEMDEIMDKIVDCLFSVFVTLGTVPIIRSPKGNAAEMVAKKLDKKLRENLADARNNLLHSDTQS</sequence>
<dbReference type="InterPro" id="IPR036045">
    <property type="entry name" value="Sec1-like_sf"/>
</dbReference>
<dbReference type="InterPro" id="IPR043154">
    <property type="entry name" value="Sec-1-like_dom1"/>
</dbReference>
<dbReference type="AlphaFoldDB" id="A0AA38MIG4"/>